<dbReference type="GO" id="GO:0005975">
    <property type="term" value="P:carbohydrate metabolic process"/>
    <property type="evidence" value="ECO:0007669"/>
    <property type="project" value="InterPro"/>
</dbReference>
<dbReference type="Pfam" id="PF02806">
    <property type="entry name" value="Alpha-amylase_C"/>
    <property type="match status" value="1"/>
</dbReference>
<evidence type="ECO:0000256" key="7">
    <source>
        <dbReference type="ARBA" id="ARBA00022723"/>
    </source>
</evidence>
<evidence type="ECO:0000256" key="15">
    <source>
        <dbReference type="RuleBase" id="RU003615"/>
    </source>
</evidence>
<accession>A0A7R8YWX9</accession>
<dbReference type="EMBL" id="LR899012">
    <property type="protein sequence ID" value="CAD7088898.1"/>
    <property type="molecule type" value="Genomic_DNA"/>
</dbReference>
<keyword evidence="8 17" id="KW-0732">Signal</keyword>
<dbReference type="PANTHER" id="PTHR43447">
    <property type="entry name" value="ALPHA-AMYLASE"/>
    <property type="match status" value="1"/>
</dbReference>
<organism evidence="20 21">
    <name type="scientific">Hermetia illucens</name>
    <name type="common">Black soldier fly</name>
    <dbReference type="NCBI Taxonomy" id="343691"/>
    <lineage>
        <taxon>Eukaryota</taxon>
        <taxon>Metazoa</taxon>
        <taxon>Ecdysozoa</taxon>
        <taxon>Arthropoda</taxon>
        <taxon>Hexapoda</taxon>
        <taxon>Insecta</taxon>
        <taxon>Pterygota</taxon>
        <taxon>Neoptera</taxon>
        <taxon>Endopterygota</taxon>
        <taxon>Diptera</taxon>
        <taxon>Brachycera</taxon>
        <taxon>Stratiomyomorpha</taxon>
        <taxon>Stratiomyidae</taxon>
        <taxon>Hermetiinae</taxon>
        <taxon>Hermetia</taxon>
    </lineage>
</organism>
<keyword evidence="12" id="KW-0868">Chloride</keyword>
<keyword evidence="13 16" id="KW-0119">Carbohydrate metabolism</keyword>
<dbReference type="PRINTS" id="PR00110">
    <property type="entry name" value="ALPHAAMYLASE"/>
</dbReference>
<comment type="catalytic activity">
    <reaction evidence="1 16">
        <text>Endohydrolysis of (1-&gt;4)-alpha-D-glucosidic linkages in polysaccharides containing three or more (1-&gt;4)-alpha-linked D-glucose units.</text>
        <dbReference type="EC" id="3.2.1.1"/>
    </reaction>
</comment>
<dbReference type="CDD" id="cd11317">
    <property type="entry name" value="AmyAc_bac_euk_AmyA"/>
    <property type="match status" value="1"/>
</dbReference>
<dbReference type="Pfam" id="PF00128">
    <property type="entry name" value="Alpha-amylase"/>
    <property type="match status" value="1"/>
</dbReference>
<evidence type="ECO:0000259" key="19">
    <source>
        <dbReference type="SMART" id="SM00642"/>
    </source>
</evidence>
<dbReference type="EC" id="3.2.1.1" evidence="6 16"/>
<dbReference type="InterPro" id="IPR031319">
    <property type="entry name" value="A-amylase_C"/>
</dbReference>
<keyword evidence="11" id="KW-1015">Disulfide bond</keyword>
<evidence type="ECO:0000256" key="4">
    <source>
        <dbReference type="ARBA" id="ARBA00008061"/>
    </source>
</evidence>
<dbReference type="InParanoid" id="A0A7R8YWX9"/>
<dbReference type="SMART" id="SM00642">
    <property type="entry name" value="Aamy"/>
    <property type="match status" value="1"/>
</dbReference>
<dbReference type="InterPro" id="IPR017853">
    <property type="entry name" value="GH"/>
</dbReference>
<dbReference type="GO" id="GO:0046872">
    <property type="term" value="F:metal ion binding"/>
    <property type="evidence" value="ECO:0007669"/>
    <property type="project" value="UniProtKB-KW"/>
</dbReference>
<evidence type="ECO:0000256" key="5">
    <source>
        <dbReference type="ARBA" id="ARBA00011245"/>
    </source>
</evidence>
<dbReference type="InterPro" id="IPR006046">
    <property type="entry name" value="Alpha_amylase"/>
</dbReference>
<dbReference type="Gene3D" id="3.20.20.80">
    <property type="entry name" value="Glycosidases"/>
    <property type="match status" value="1"/>
</dbReference>
<dbReference type="InterPro" id="IPR006048">
    <property type="entry name" value="A-amylase/branching_C"/>
</dbReference>
<evidence type="ECO:0000256" key="3">
    <source>
        <dbReference type="ARBA" id="ARBA00001923"/>
    </source>
</evidence>
<sequence length="492" mass="55706">MKGFAILTLAVLLAEVYCQFDTHQWDNRSTIVHLFEWKWDDIADECERFLAPKGYGGVQVSPVSENIVAVFRPWWERYQPISYNLVTRSGNEEQFANMVKRCNAVGVRIYVDVVLNHMAADSKYPVGTGGTTAHPASKSFPGVPYDSLDFHPTCSIEDYLDVFQIRDCELVGLKDLDHSKAWVRDRIVEFLNHLVDLGVAGFRVDGAKHMWPRDLAVIYSRIKNLNTDFGYPPNSRPFIFQEVVDLGVEAISRDEYTDLGVVTEFRFSRELGRVFQGLNPMAWLVSWGPDWGLMPSDRALVFVDNHVNQRDGRDVLTYKTSKQYKMATAFKLAHPYGISRIMSSYDFCNEDEAPPTNDGGNTILSPKINDDNTCGNGWICEHRWRQIYNMVGFKNTVHGTDLNDWWDNGNNQISFCRGRSGFIAFNLDDYDLDEILQTCLSPGTYCDVISGSKVAGKCTGKEVEVYGDGWANIIIGADEYDGILAIHKDAKL</sequence>
<name>A0A7R8YWX9_HERIL</name>
<dbReference type="InterPro" id="IPR013780">
    <property type="entry name" value="Glyco_hydro_b"/>
</dbReference>
<feature type="chain" id="PRO_5030564814" description="Alpha-amylase" evidence="17">
    <location>
        <begin position="19"/>
        <end position="492"/>
    </location>
</feature>
<dbReference type="SMART" id="SM00632">
    <property type="entry name" value="Aamy_C"/>
    <property type="match status" value="1"/>
</dbReference>
<dbReference type="Gene3D" id="2.60.40.1180">
    <property type="entry name" value="Golgi alpha-mannosidase II"/>
    <property type="match status" value="1"/>
</dbReference>
<dbReference type="OrthoDB" id="550577at2759"/>
<dbReference type="Proteomes" id="UP000594454">
    <property type="component" value="Chromosome 4"/>
</dbReference>
<proteinExistence type="inferred from homology"/>
<feature type="signal peptide" evidence="17">
    <location>
        <begin position="1"/>
        <end position="18"/>
    </location>
</feature>
<comment type="cofactor">
    <cofactor evidence="3">
        <name>chloride</name>
        <dbReference type="ChEBI" id="CHEBI:17996"/>
    </cofactor>
</comment>
<evidence type="ECO:0000256" key="17">
    <source>
        <dbReference type="SAM" id="SignalP"/>
    </source>
</evidence>
<keyword evidence="10" id="KW-0106">Calcium</keyword>
<reference evidence="20 21" key="1">
    <citation type="submission" date="2020-11" db="EMBL/GenBank/DDBJ databases">
        <authorList>
            <person name="Wallbank WR R."/>
            <person name="Pardo Diaz C."/>
            <person name="Kozak K."/>
            <person name="Martin S."/>
            <person name="Jiggins C."/>
            <person name="Moest M."/>
            <person name="Warren A I."/>
            <person name="Generalovic N T."/>
            <person name="Byers J.R.P. K."/>
            <person name="Montejo-Kovacevich G."/>
            <person name="Yen C E."/>
        </authorList>
    </citation>
    <scope>NUCLEOTIDE SEQUENCE [LARGE SCALE GENOMIC DNA]</scope>
</reference>
<comment type="cofactor">
    <cofactor evidence="2">
        <name>Ca(2+)</name>
        <dbReference type="ChEBI" id="CHEBI:29108"/>
    </cofactor>
</comment>
<evidence type="ECO:0000256" key="9">
    <source>
        <dbReference type="ARBA" id="ARBA00022801"/>
    </source>
</evidence>
<evidence type="ECO:0000256" key="6">
    <source>
        <dbReference type="ARBA" id="ARBA00012595"/>
    </source>
</evidence>
<evidence type="ECO:0000256" key="8">
    <source>
        <dbReference type="ARBA" id="ARBA00022729"/>
    </source>
</evidence>
<dbReference type="OMA" id="PDIANEC"/>
<dbReference type="InterPro" id="IPR006047">
    <property type="entry name" value="GH13_cat_dom"/>
</dbReference>
<keyword evidence="7" id="KW-0479">Metal-binding</keyword>
<dbReference type="GO" id="GO:0004556">
    <property type="term" value="F:alpha-amylase activity"/>
    <property type="evidence" value="ECO:0007669"/>
    <property type="project" value="UniProtKB-UniRule"/>
</dbReference>
<keyword evidence="21" id="KW-1185">Reference proteome</keyword>
<evidence type="ECO:0000259" key="18">
    <source>
        <dbReference type="SMART" id="SM00632"/>
    </source>
</evidence>
<evidence type="ECO:0000256" key="16">
    <source>
        <dbReference type="RuleBase" id="RU361134"/>
    </source>
</evidence>
<evidence type="ECO:0000256" key="11">
    <source>
        <dbReference type="ARBA" id="ARBA00023157"/>
    </source>
</evidence>
<evidence type="ECO:0000256" key="2">
    <source>
        <dbReference type="ARBA" id="ARBA00001913"/>
    </source>
</evidence>
<dbReference type="AlphaFoldDB" id="A0A7R8YWX9"/>
<evidence type="ECO:0000256" key="10">
    <source>
        <dbReference type="ARBA" id="ARBA00022837"/>
    </source>
</evidence>
<evidence type="ECO:0000313" key="20">
    <source>
        <dbReference type="EMBL" id="CAD7088898.1"/>
    </source>
</evidence>
<comment type="similarity">
    <text evidence="4 15">Belongs to the glycosyl hydrolase 13 family.</text>
</comment>
<feature type="domain" description="Alpha-amylase C-terminal" evidence="18">
    <location>
        <begin position="403"/>
        <end position="491"/>
    </location>
</feature>
<evidence type="ECO:0000256" key="13">
    <source>
        <dbReference type="ARBA" id="ARBA00023277"/>
    </source>
</evidence>
<dbReference type="SUPFAM" id="SSF51445">
    <property type="entry name" value="(Trans)glycosidases"/>
    <property type="match status" value="1"/>
</dbReference>
<keyword evidence="9 16" id="KW-0378">Hydrolase</keyword>
<dbReference type="SUPFAM" id="SSF51011">
    <property type="entry name" value="Glycosyl hydrolase domain"/>
    <property type="match status" value="1"/>
</dbReference>
<dbReference type="FunCoup" id="A0A7R8YWX9">
    <property type="interactions" value="28"/>
</dbReference>
<gene>
    <name evidence="20" type="ORF">HERILL_LOCUS11487</name>
</gene>
<feature type="domain" description="Glycosyl hydrolase family 13 catalytic" evidence="19">
    <location>
        <begin position="29"/>
        <end position="394"/>
    </location>
</feature>
<evidence type="ECO:0000256" key="14">
    <source>
        <dbReference type="ARBA" id="ARBA00023295"/>
    </source>
</evidence>
<protein>
    <recommendedName>
        <fullName evidence="6 16">Alpha-amylase</fullName>
        <ecNumber evidence="6 16">3.2.1.1</ecNumber>
    </recommendedName>
</protein>
<evidence type="ECO:0000256" key="12">
    <source>
        <dbReference type="ARBA" id="ARBA00023214"/>
    </source>
</evidence>
<evidence type="ECO:0000256" key="1">
    <source>
        <dbReference type="ARBA" id="ARBA00000548"/>
    </source>
</evidence>
<evidence type="ECO:0000313" key="21">
    <source>
        <dbReference type="Proteomes" id="UP000594454"/>
    </source>
</evidence>
<keyword evidence="14 16" id="KW-0326">Glycosidase</keyword>
<comment type="subunit">
    <text evidence="5">Monomer.</text>
</comment>